<evidence type="ECO:0000313" key="6">
    <source>
        <dbReference type="Proteomes" id="UP000183918"/>
    </source>
</evidence>
<dbReference type="AlphaFoldDB" id="A0A1H3KJR9"/>
<evidence type="ECO:0000256" key="2">
    <source>
        <dbReference type="ARBA" id="ARBA00022679"/>
    </source>
</evidence>
<keyword evidence="2 5" id="KW-0808">Transferase</keyword>
<dbReference type="InterPro" id="IPR037143">
    <property type="entry name" value="4-PPantetheinyl_Trfase_dom_sf"/>
</dbReference>
<dbReference type="InterPro" id="IPR055066">
    <property type="entry name" value="AASDHPPT_N"/>
</dbReference>
<feature type="domain" description="4'-phosphopantetheinyl transferase N-terminal" evidence="4">
    <location>
        <begin position="25"/>
        <end position="98"/>
    </location>
</feature>
<dbReference type="Gene3D" id="3.90.470.20">
    <property type="entry name" value="4'-phosphopantetheinyl transferase domain"/>
    <property type="match status" value="1"/>
</dbReference>
<feature type="domain" description="4'-phosphopantetheinyl transferase" evidence="3">
    <location>
        <begin position="104"/>
        <end position="198"/>
    </location>
</feature>
<dbReference type="RefSeq" id="WP_074718111.1">
    <property type="nucleotide sequence ID" value="NZ_FNPG01000020.1"/>
</dbReference>
<dbReference type="Pfam" id="PF22624">
    <property type="entry name" value="AASDHPPT_N"/>
    <property type="match status" value="1"/>
</dbReference>
<evidence type="ECO:0000259" key="4">
    <source>
        <dbReference type="Pfam" id="PF22624"/>
    </source>
</evidence>
<comment type="similarity">
    <text evidence="1">Belongs to the P-Pant transferase superfamily. Gsp/Sfp/HetI/AcpT family.</text>
</comment>
<proteinExistence type="inferred from homology"/>
<dbReference type="GO" id="GO:0005829">
    <property type="term" value="C:cytosol"/>
    <property type="evidence" value="ECO:0007669"/>
    <property type="project" value="TreeGrafter"/>
</dbReference>
<reference evidence="5 6" key="1">
    <citation type="submission" date="2016-10" db="EMBL/GenBank/DDBJ databases">
        <authorList>
            <person name="de Groot N.N."/>
        </authorList>
    </citation>
    <scope>NUCLEOTIDE SEQUENCE [LARGE SCALE GENOMIC DNA]</scope>
    <source>
        <strain evidence="5 6">DSM 14045</strain>
    </source>
</reference>
<dbReference type="Pfam" id="PF01648">
    <property type="entry name" value="ACPS"/>
    <property type="match status" value="1"/>
</dbReference>
<dbReference type="InterPro" id="IPR050559">
    <property type="entry name" value="P-Pant_transferase_sf"/>
</dbReference>
<gene>
    <name evidence="5" type="ORF">SAMN02910414_01740</name>
</gene>
<dbReference type="GO" id="GO:0000287">
    <property type="term" value="F:magnesium ion binding"/>
    <property type="evidence" value="ECO:0007669"/>
    <property type="project" value="InterPro"/>
</dbReference>
<accession>A0A1H3KJR9</accession>
<dbReference type="GO" id="GO:0019878">
    <property type="term" value="P:lysine biosynthetic process via aminoadipic acid"/>
    <property type="evidence" value="ECO:0007669"/>
    <property type="project" value="TreeGrafter"/>
</dbReference>
<dbReference type="OrthoDB" id="9808281at2"/>
<evidence type="ECO:0000259" key="3">
    <source>
        <dbReference type="Pfam" id="PF01648"/>
    </source>
</evidence>
<dbReference type="SUPFAM" id="SSF56214">
    <property type="entry name" value="4'-phosphopantetheinyl transferase"/>
    <property type="match status" value="2"/>
</dbReference>
<dbReference type="EMBL" id="FNPG01000020">
    <property type="protein sequence ID" value="SDY51844.1"/>
    <property type="molecule type" value="Genomic_DNA"/>
</dbReference>
<dbReference type="PANTHER" id="PTHR12215">
    <property type="entry name" value="PHOSPHOPANTETHEINE TRANSFERASE"/>
    <property type="match status" value="1"/>
</dbReference>
<organism evidence="5 6">
    <name type="scientific">Lachnobacterium bovis DSM 14045</name>
    <dbReference type="NCBI Taxonomy" id="1122142"/>
    <lineage>
        <taxon>Bacteria</taxon>
        <taxon>Bacillati</taxon>
        <taxon>Bacillota</taxon>
        <taxon>Clostridia</taxon>
        <taxon>Lachnospirales</taxon>
        <taxon>Lachnospiraceae</taxon>
        <taxon>Lachnobacterium</taxon>
    </lineage>
</organism>
<keyword evidence="6" id="KW-1185">Reference proteome</keyword>
<dbReference type="PANTHER" id="PTHR12215:SF10">
    <property type="entry name" value="L-AMINOADIPATE-SEMIALDEHYDE DEHYDROGENASE-PHOSPHOPANTETHEINYL TRANSFERASE"/>
    <property type="match status" value="1"/>
</dbReference>
<evidence type="ECO:0000256" key="1">
    <source>
        <dbReference type="ARBA" id="ARBA00010990"/>
    </source>
</evidence>
<protein>
    <submittedName>
        <fullName evidence="5">Phosphopantetheinyl transferase</fullName>
    </submittedName>
</protein>
<dbReference type="GO" id="GO:0008897">
    <property type="term" value="F:holo-[acyl-carrier-protein] synthase activity"/>
    <property type="evidence" value="ECO:0007669"/>
    <property type="project" value="InterPro"/>
</dbReference>
<sequence>MLKIFLLPISTTYTLFDGQFELFLPKNRFIRLHSFIHDSDKKNCLLSYLFVCFCLWKTYNIDYDDLIFDRLDNKKPFLVSHPNIHFNLSHTKGFICCAISDKACGIDVETCTNALPEIIDIAFSASEKKFISTLDKSSVSYNYNFYKIWTLKEAYTKQLGTGLFTNFSEINTLSDYIKNNSYTFQKDKYIISIYYNVSESVSSDRTDFLSNTQSFKEEDIYNYFLSLDALN</sequence>
<dbReference type="InterPro" id="IPR008278">
    <property type="entry name" value="4-PPantetheinyl_Trfase_dom"/>
</dbReference>
<dbReference type="Proteomes" id="UP000183918">
    <property type="component" value="Unassembled WGS sequence"/>
</dbReference>
<evidence type="ECO:0000313" key="5">
    <source>
        <dbReference type="EMBL" id="SDY51844.1"/>
    </source>
</evidence>
<dbReference type="STRING" id="1122142.SAMN02910414_01740"/>
<name>A0A1H3KJR9_9FIRM</name>